<evidence type="ECO:0000313" key="1">
    <source>
        <dbReference type="EMBL" id="GAG85441.1"/>
    </source>
</evidence>
<protein>
    <submittedName>
        <fullName evidence="1">Uncharacterized protein</fullName>
    </submittedName>
</protein>
<name>X1CMJ1_9ZZZZ</name>
<feature type="non-terminal residue" evidence="1">
    <location>
        <position position="57"/>
    </location>
</feature>
<organism evidence="1">
    <name type="scientific">marine sediment metagenome</name>
    <dbReference type="NCBI Taxonomy" id="412755"/>
    <lineage>
        <taxon>unclassified sequences</taxon>
        <taxon>metagenomes</taxon>
        <taxon>ecological metagenomes</taxon>
    </lineage>
</organism>
<comment type="caution">
    <text evidence="1">The sequence shown here is derived from an EMBL/GenBank/DDBJ whole genome shotgun (WGS) entry which is preliminary data.</text>
</comment>
<gene>
    <name evidence="1" type="ORF">S01H4_32088</name>
</gene>
<proteinExistence type="predicted"/>
<dbReference type="AlphaFoldDB" id="X1CMJ1"/>
<dbReference type="EMBL" id="BART01016727">
    <property type="protein sequence ID" value="GAG85441.1"/>
    <property type="molecule type" value="Genomic_DNA"/>
</dbReference>
<reference evidence="1" key="1">
    <citation type="journal article" date="2014" name="Front. Microbiol.">
        <title>High frequency of phylogenetically diverse reductive dehalogenase-homologous genes in deep subseafloor sedimentary metagenomes.</title>
        <authorList>
            <person name="Kawai M."/>
            <person name="Futagami T."/>
            <person name="Toyoda A."/>
            <person name="Takaki Y."/>
            <person name="Nishi S."/>
            <person name="Hori S."/>
            <person name="Arai W."/>
            <person name="Tsubouchi T."/>
            <person name="Morono Y."/>
            <person name="Uchiyama I."/>
            <person name="Ito T."/>
            <person name="Fujiyama A."/>
            <person name="Inagaki F."/>
            <person name="Takami H."/>
        </authorList>
    </citation>
    <scope>NUCLEOTIDE SEQUENCE</scope>
    <source>
        <strain evidence="1">Expedition CK06-06</strain>
    </source>
</reference>
<sequence length="57" mass="6920">MSYQELWALMKYTPPYKSLPAQSAQSILLLIENNWRSYFKRKNAYYKAKKELPLEEF</sequence>
<accession>X1CMJ1</accession>